<organism evidence="1 2">
    <name type="scientific">Nicotiana tabacum</name>
    <name type="common">Common tobacco</name>
    <dbReference type="NCBI Taxonomy" id="4097"/>
    <lineage>
        <taxon>Eukaryota</taxon>
        <taxon>Viridiplantae</taxon>
        <taxon>Streptophyta</taxon>
        <taxon>Embryophyta</taxon>
        <taxon>Tracheophyta</taxon>
        <taxon>Spermatophyta</taxon>
        <taxon>Magnoliopsida</taxon>
        <taxon>eudicotyledons</taxon>
        <taxon>Gunneridae</taxon>
        <taxon>Pentapetalae</taxon>
        <taxon>asterids</taxon>
        <taxon>lamiids</taxon>
        <taxon>Solanales</taxon>
        <taxon>Solanaceae</taxon>
        <taxon>Nicotianoideae</taxon>
        <taxon>Nicotianeae</taxon>
        <taxon>Nicotiana</taxon>
    </lineage>
</organism>
<evidence type="ECO:0000313" key="1">
    <source>
        <dbReference type="Proteomes" id="UP000790787"/>
    </source>
</evidence>
<name>A0A1S4APT1_TOBAC</name>
<gene>
    <name evidence="2" type="primary">LOC107799957</name>
</gene>
<dbReference type="RefSeq" id="XP_016478586.2">
    <property type="nucleotide sequence ID" value="XM_016623100.2"/>
</dbReference>
<dbReference type="Pfam" id="PF14111">
    <property type="entry name" value="DUF4283"/>
    <property type="match status" value="1"/>
</dbReference>
<dbReference type="OMA" id="THMEARE"/>
<keyword evidence="1" id="KW-1185">Reference proteome</keyword>
<sequence>MKSLLPIHTQWIGLQQFQWRFQSSETEATKLGESSQNVRQIILTEDDRKRIYNPWRYSVIIKLMGKRLMHHYLKQKVQDLWKHNENFSLIDVEEDYYTVKFAKEENMIKVLQNGPCFINGFFLSVQKWVPNFVAKKAQQSYTAIWVRLPQLPTEFYDKIILTRIGNSIGKLLKVDVCTSATLRGRYARLCLKLPLEQPVQNHILVGHHKQAILYEEENILCKACGRIGHTCHNCSYSNQPIKQKGEQKLLKISQPVQEEDQEWQTVSFPKKARL</sequence>
<proteinExistence type="predicted"/>
<evidence type="ECO:0000313" key="2">
    <source>
        <dbReference type="RefSeq" id="XP_016478586.2"/>
    </source>
</evidence>
<dbReference type="GeneID" id="107799957"/>
<dbReference type="AlphaFoldDB" id="A0A1S4APT1"/>
<dbReference type="InterPro" id="IPR025558">
    <property type="entry name" value="DUF4283"/>
</dbReference>
<dbReference type="PANTHER" id="PTHR31286:SF99">
    <property type="entry name" value="DUF4283 DOMAIN-CONTAINING PROTEIN"/>
    <property type="match status" value="1"/>
</dbReference>
<reference evidence="2" key="2">
    <citation type="submission" date="2025-08" db="UniProtKB">
        <authorList>
            <consortium name="RefSeq"/>
        </authorList>
    </citation>
    <scope>IDENTIFICATION</scope>
    <source>
        <tissue evidence="2">Leaf</tissue>
    </source>
</reference>
<dbReference type="OrthoDB" id="1750606at2759"/>
<reference evidence="1" key="1">
    <citation type="journal article" date="2014" name="Nat. Commun.">
        <title>The tobacco genome sequence and its comparison with those of tomato and potato.</title>
        <authorList>
            <person name="Sierro N."/>
            <person name="Battey J.N."/>
            <person name="Ouadi S."/>
            <person name="Bakaher N."/>
            <person name="Bovet L."/>
            <person name="Willig A."/>
            <person name="Goepfert S."/>
            <person name="Peitsch M.C."/>
            <person name="Ivanov N.V."/>
        </authorList>
    </citation>
    <scope>NUCLEOTIDE SEQUENCE [LARGE SCALE GENOMIC DNA]</scope>
</reference>
<dbReference type="Proteomes" id="UP000790787">
    <property type="component" value="Chromosome 24"/>
</dbReference>
<dbReference type="PANTHER" id="PTHR31286">
    <property type="entry name" value="GLYCINE-RICH CELL WALL STRUCTURAL PROTEIN 1.8-LIKE"/>
    <property type="match status" value="1"/>
</dbReference>
<dbReference type="KEGG" id="nta:107799957"/>
<dbReference type="InterPro" id="IPR040256">
    <property type="entry name" value="At4g02000-like"/>
</dbReference>
<dbReference type="PaxDb" id="4097-A0A1S4APT1"/>
<protein>
    <submittedName>
        <fullName evidence="2">Uncharacterized protein LOC107799957</fullName>
    </submittedName>
</protein>
<accession>A0A1S4APT1</accession>
<dbReference type="RefSeq" id="XP_016478586.1">
    <property type="nucleotide sequence ID" value="XM_016623100.1"/>
</dbReference>